<comment type="catalytic activity">
    <reaction evidence="3">
        <text>spectinomycin + ATP = 9-O-adenylylspectinomycin + diphosphate</text>
        <dbReference type="Rhea" id="RHEA:63228"/>
        <dbReference type="ChEBI" id="CHEBI:30616"/>
        <dbReference type="ChEBI" id="CHEBI:33019"/>
        <dbReference type="ChEBI" id="CHEBI:146260"/>
        <dbReference type="ChEBI" id="CHEBI:146261"/>
    </reaction>
</comment>
<dbReference type="InterPro" id="IPR025184">
    <property type="entry name" value="AadA_C"/>
</dbReference>
<keyword evidence="1" id="KW-0808">Transferase</keyword>
<dbReference type="Pfam" id="PF01909">
    <property type="entry name" value="NTP_transf_2"/>
    <property type="match status" value="1"/>
</dbReference>
<dbReference type="Pfam" id="PF13427">
    <property type="entry name" value="AadA_C"/>
    <property type="match status" value="1"/>
</dbReference>
<dbReference type="Gene3D" id="3.30.460.10">
    <property type="entry name" value="Beta Polymerase, domain 2"/>
    <property type="match status" value="1"/>
</dbReference>
<keyword evidence="6" id="KW-0548">Nucleotidyltransferase</keyword>
<dbReference type="RefSeq" id="WP_344533611.1">
    <property type="nucleotide sequence ID" value="NZ_BAAAPE010000016.1"/>
</dbReference>
<dbReference type="PIRSF" id="PIRSF000819">
    <property type="entry name" value="Streptomycin_3-adenylyltransf"/>
    <property type="match status" value="1"/>
</dbReference>
<evidence type="ECO:0000313" key="6">
    <source>
        <dbReference type="EMBL" id="GAA2096923.1"/>
    </source>
</evidence>
<sequence>MGDQTEETVSLVRDVLGTEVIGAYLHGSAVLGGLRPASDLDVLVVTRRGMAARERAALLEGLLRISGLSPGVRPVELTVVVRSEVSPWRTPPTGDFLYGEWLREEFAAGAVPRPGPMPDLALLITTALAGDHPLLGPPPAQVLDPVPHADLVRASVAGVPELLGELEEDTRNVLLTLARVWVTLATGDIEPKDTAADWALDRLPPEHRPVLEHARDLYRTSSYAEETWSDALRARLRPHVDEVLARIDAPAREFAGTTLTEVRAAMKSP</sequence>
<evidence type="ECO:0000256" key="2">
    <source>
        <dbReference type="ARBA" id="ARBA00023251"/>
    </source>
</evidence>
<feature type="domain" description="Polymerase nucleotidyl transferase" evidence="4">
    <location>
        <begin position="20"/>
        <end position="75"/>
    </location>
</feature>
<keyword evidence="2" id="KW-0046">Antibiotic resistance</keyword>
<gene>
    <name evidence="6" type="ORF">GCM10009801_66880</name>
</gene>
<feature type="domain" description="Adenylyltransferase AadA C-terminal" evidence="5">
    <location>
        <begin position="141"/>
        <end position="242"/>
    </location>
</feature>
<evidence type="ECO:0000256" key="3">
    <source>
        <dbReference type="ARBA" id="ARBA00047831"/>
    </source>
</evidence>
<evidence type="ECO:0000259" key="4">
    <source>
        <dbReference type="Pfam" id="PF01909"/>
    </source>
</evidence>
<protein>
    <submittedName>
        <fullName evidence="6">Aminoglycoside adenylyltransferase family protein</fullName>
    </submittedName>
</protein>
<dbReference type="SUPFAM" id="SSF81301">
    <property type="entry name" value="Nucleotidyltransferase"/>
    <property type="match status" value="1"/>
</dbReference>
<organism evidence="6 7">
    <name type="scientific">Streptomyces albiaxialis</name>
    <dbReference type="NCBI Taxonomy" id="329523"/>
    <lineage>
        <taxon>Bacteria</taxon>
        <taxon>Bacillati</taxon>
        <taxon>Actinomycetota</taxon>
        <taxon>Actinomycetes</taxon>
        <taxon>Kitasatosporales</taxon>
        <taxon>Streptomycetaceae</taxon>
        <taxon>Streptomyces</taxon>
    </lineage>
</organism>
<evidence type="ECO:0000313" key="7">
    <source>
        <dbReference type="Proteomes" id="UP001500016"/>
    </source>
</evidence>
<comment type="caution">
    <text evidence="6">The sequence shown here is derived from an EMBL/GenBank/DDBJ whole genome shotgun (WGS) entry which is preliminary data.</text>
</comment>
<dbReference type="InterPro" id="IPR043519">
    <property type="entry name" value="NT_sf"/>
</dbReference>
<keyword evidence="7" id="KW-1185">Reference proteome</keyword>
<dbReference type="Proteomes" id="UP001500016">
    <property type="component" value="Unassembled WGS sequence"/>
</dbReference>
<dbReference type="CDD" id="cd05403">
    <property type="entry name" value="NT_KNTase_like"/>
    <property type="match status" value="1"/>
</dbReference>
<reference evidence="6 7" key="1">
    <citation type="journal article" date="2019" name="Int. J. Syst. Evol. Microbiol.">
        <title>The Global Catalogue of Microorganisms (GCM) 10K type strain sequencing project: providing services to taxonomists for standard genome sequencing and annotation.</title>
        <authorList>
            <consortium name="The Broad Institute Genomics Platform"/>
            <consortium name="The Broad Institute Genome Sequencing Center for Infectious Disease"/>
            <person name="Wu L."/>
            <person name="Ma J."/>
        </authorList>
    </citation>
    <scope>NUCLEOTIDE SEQUENCE [LARGE SCALE GENOMIC DNA]</scope>
    <source>
        <strain evidence="6 7">JCM 15478</strain>
    </source>
</reference>
<evidence type="ECO:0000256" key="1">
    <source>
        <dbReference type="ARBA" id="ARBA00022679"/>
    </source>
</evidence>
<evidence type="ECO:0000259" key="5">
    <source>
        <dbReference type="Pfam" id="PF13427"/>
    </source>
</evidence>
<dbReference type="NCBIfam" id="NF010309">
    <property type="entry name" value="PRK13746.1"/>
    <property type="match status" value="1"/>
</dbReference>
<dbReference type="GO" id="GO:0016779">
    <property type="term" value="F:nucleotidyltransferase activity"/>
    <property type="evidence" value="ECO:0007669"/>
    <property type="project" value="UniProtKB-KW"/>
</dbReference>
<dbReference type="InterPro" id="IPR002934">
    <property type="entry name" value="Polymerase_NTP_transf_dom"/>
</dbReference>
<dbReference type="InterPro" id="IPR024172">
    <property type="entry name" value="AadA/Aad9"/>
</dbReference>
<accession>A0ABN2WQZ5</accession>
<name>A0ABN2WQZ5_9ACTN</name>
<dbReference type="EMBL" id="BAAAPE010000016">
    <property type="protein sequence ID" value="GAA2096923.1"/>
    <property type="molecule type" value="Genomic_DNA"/>
</dbReference>
<proteinExistence type="predicted"/>